<feature type="non-terminal residue" evidence="1">
    <location>
        <position position="234"/>
    </location>
</feature>
<dbReference type="Pfam" id="PF13385">
    <property type="entry name" value="Laminin_G_3"/>
    <property type="match status" value="1"/>
</dbReference>
<evidence type="ECO:0008006" key="3">
    <source>
        <dbReference type="Google" id="ProtNLM"/>
    </source>
</evidence>
<evidence type="ECO:0000313" key="2">
    <source>
        <dbReference type="Proteomes" id="UP000035444"/>
    </source>
</evidence>
<organism evidence="1 2">
    <name type="scientific">Kiloniella spongiae</name>
    <dbReference type="NCBI Taxonomy" id="1489064"/>
    <lineage>
        <taxon>Bacteria</taxon>
        <taxon>Pseudomonadati</taxon>
        <taxon>Pseudomonadota</taxon>
        <taxon>Alphaproteobacteria</taxon>
        <taxon>Rhodospirillales</taxon>
        <taxon>Kiloniellaceae</taxon>
        <taxon>Kiloniella</taxon>
    </lineage>
</organism>
<dbReference type="Proteomes" id="UP000035444">
    <property type="component" value="Unassembled WGS sequence"/>
</dbReference>
<dbReference type="Pfam" id="PF17963">
    <property type="entry name" value="Big_9"/>
    <property type="match status" value="1"/>
</dbReference>
<dbReference type="STRING" id="1489064.WH96_20860"/>
<sequence length="234" mass="24807">DVAAFSGNRSDYLIEDNGDGSFTVIGGADGRDVVTDIETLRFADGDFDLTTVNGPEAVDAKIVFDGGSSVSHKLSFADADLDVADSTEVLSFKVVDATDNGNNTFTLQSGALVTINTDGTYSYDAQGYSGQDSFTWRVTDSTGLSKDAVVAVSMPTTETGSAGEFNGTNGYLQHTPTSNGDAQTWTFSAWIKRGELDRRQEVFQAGEGGSLHINIDADNRLRIEGSSNKIALIT</sequence>
<evidence type="ECO:0000313" key="1">
    <source>
        <dbReference type="EMBL" id="KLN58844.1"/>
    </source>
</evidence>
<dbReference type="AlphaFoldDB" id="A0A0H2M8L6"/>
<accession>A0A0H2M8L6</accession>
<keyword evidence="2" id="KW-1185">Reference proteome</keyword>
<comment type="caution">
    <text evidence="1">The sequence shown here is derived from an EMBL/GenBank/DDBJ whole genome shotgun (WGS) entry which is preliminary data.</text>
</comment>
<dbReference type="RefSeq" id="WP_047766185.1">
    <property type="nucleotide sequence ID" value="NZ_LAQL01000055.1"/>
</dbReference>
<dbReference type="InterPro" id="IPR013320">
    <property type="entry name" value="ConA-like_dom_sf"/>
</dbReference>
<gene>
    <name evidence="1" type="ORF">WH96_20860</name>
</gene>
<proteinExistence type="predicted"/>
<reference evidence="1 2" key="1">
    <citation type="submission" date="2015-03" db="EMBL/GenBank/DDBJ databases">
        <title>Genome Sequence of Kiloniella spongiae MEBiC09566, isolated from a marine sponge.</title>
        <authorList>
            <person name="Shao Z."/>
            <person name="Wang L."/>
            <person name="Li X."/>
        </authorList>
    </citation>
    <scope>NUCLEOTIDE SEQUENCE [LARGE SCALE GENOMIC DNA]</scope>
    <source>
        <strain evidence="1 2">MEBiC09566</strain>
    </source>
</reference>
<dbReference type="SUPFAM" id="SSF49899">
    <property type="entry name" value="Concanavalin A-like lectins/glucanases"/>
    <property type="match status" value="1"/>
</dbReference>
<name>A0A0H2M8L6_9PROT</name>
<dbReference type="EMBL" id="LAQL01000055">
    <property type="protein sequence ID" value="KLN58844.1"/>
    <property type="molecule type" value="Genomic_DNA"/>
</dbReference>
<feature type="non-terminal residue" evidence="1">
    <location>
        <position position="1"/>
    </location>
</feature>
<dbReference type="Gene3D" id="2.60.120.200">
    <property type="match status" value="1"/>
</dbReference>
<protein>
    <recommendedName>
        <fullName evidence="3">Cadherin-like domain-containing protein</fullName>
    </recommendedName>
</protein>